<feature type="region of interest" description="Disordered" evidence="7">
    <location>
        <begin position="529"/>
        <end position="576"/>
    </location>
</feature>
<evidence type="ECO:0000256" key="3">
    <source>
        <dbReference type="ARBA" id="ARBA00022741"/>
    </source>
</evidence>
<dbReference type="RefSeq" id="XP_012653662.1">
    <property type="nucleotide sequence ID" value="XM_012798208.1"/>
</dbReference>
<reference evidence="10" key="1">
    <citation type="journal article" date="2006" name="PLoS Biol.">
        <title>Macronuclear genome sequence of the ciliate Tetrahymena thermophila, a model eukaryote.</title>
        <authorList>
            <person name="Eisen J.A."/>
            <person name="Coyne R.S."/>
            <person name="Wu M."/>
            <person name="Wu D."/>
            <person name="Thiagarajan M."/>
            <person name="Wortman J.R."/>
            <person name="Badger J.H."/>
            <person name="Ren Q."/>
            <person name="Amedeo P."/>
            <person name="Jones K.M."/>
            <person name="Tallon L.J."/>
            <person name="Delcher A.L."/>
            <person name="Salzberg S.L."/>
            <person name="Silva J.C."/>
            <person name="Haas B.J."/>
            <person name="Majoros W.H."/>
            <person name="Farzad M."/>
            <person name="Carlton J.M."/>
            <person name="Smith R.K. Jr."/>
            <person name="Garg J."/>
            <person name="Pearlman R.E."/>
            <person name="Karrer K.M."/>
            <person name="Sun L."/>
            <person name="Manning G."/>
            <person name="Elde N.C."/>
            <person name="Turkewitz A.P."/>
            <person name="Asai D.J."/>
            <person name="Wilkes D.E."/>
            <person name="Wang Y."/>
            <person name="Cai H."/>
            <person name="Collins K."/>
            <person name="Stewart B.A."/>
            <person name="Lee S.R."/>
            <person name="Wilamowska K."/>
            <person name="Weinberg Z."/>
            <person name="Ruzzo W.L."/>
            <person name="Wloga D."/>
            <person name="Gaertig J."/>
            <person name="Frankel J."/>
            <person name="Tsao C.-C."/>
            <person name="Gorovsky M.A."/>
            <person name="Keeling P.J."/>
            <person name="Waller R.F."/>
            <person name="Patron N.J."/>
            <person name="Cherry J.M."/>
            <person name="Stover N.A."/>
            <person name="Krieger C.J."/>
            <person name="del Toro C."/>
            <person name="Ryder H.F."/>
            <person name="Williamson S.C."/>
            <person name="Barbeau R.A."/>
            <person name="Hamilton E.P."/>
            <person name="Orias E."/>
        </authorList>
    </citation>
    <scope>NUCLEOTIDE SEQUENCE [LARGE SCALE GENOMIC DNA]</scope>
    <source>
        <strain evidence="10">SB210</strain>
    </source>
</reference>
<feature type="compositionally biased region" description="Acidic residues" evidence="7">
    <location>
        <begin position="534"/>
        <end position="545"/>
    </location>
</feature>
<feature type="compositionally biased region" description="Low complexity" evidence="7">
    <location>
        <begin position="821"/>
        <end position="835"/>
    </location>
</feature>
<dbReference type="EMBL" id="GG662654">
    <property type="protein sequence ID" value="EWS73782.1"/>
    <property type="molecule type" value="Genomic_DNA"/>
</dbReference>
<keyword evidence="5 6" id="KW-0067">ATP-binding</keyword>
<feature type="compositionally biased region" description="Basic and acidic residues" evidence="7">
    <location>
        <begin position="546"/>
        <end position="573"/>
    </location>
</feature>
<dbReference type="PANTHER" id="PTHR43671">
    <property type="entry name" value="SERINE/THREONINE-PROTEIN KINASE NEK"/>
    <property type="match status" value="1"/>
</dbReference>
<evidence type="ECO:0000256" key="2">
    <source>
        <dbReference type="ARBA" id="ARBA00022679"/>
    </source>
</evidence>
<dbReference type="GeneID" id="24438513"/>
<dbReference type="PANTHER" id="PTHR43671:SF92">
    <property type="entry name" value="SERINE_THREONINE-PROTEIN KINASE NEK10"/>
    <property type="match status" value="1"/>
</dbReference>
<feature type="compositionally biased region" description="Polar residues" evidence="7">
    <location>
        <begin position="362"/>
        <end position="373"/>
    </location>
</feature>
<keyword evidence="10" id="KW-1185">Reference proteome</keyword>
<sequence>MNRVNIDAPVIVRSDYKQKIEFLGRYKVVKQIGQGTFGTVYKCSTYKGYEYAIKQINNIKMKKMMNNELDALKSVNSKYVVRYYEVFYDKQDHPCIVLELCEGGTLSDLMKKFHNHCIPEKIALNLFVQILVGFKEIQKANLIHRDVKLQNILLKNDQPKIADFGLVTQQQKDKVDGFAGTPMYMAPEILDGKNYDQQVDIWSLGVLLYAMMFNDFPICEQTTYMQLERIKMVCTPEFNFEKAKKSKYQNIRQETVELLQKMLNIDPSKRITLNQLLELPIIKEHDMQGDLVPKVEPVVLDENQIVYKQKMQLKSLNSLQVETSPIVKKLKLFDFSSSIQQVLPEESREDDTPSADRLSPVDSVQNENESPSESQKKNKTESQEENTFQISQFGNTQKHIYEVHLLPYNQMLNRITQLIDVYELFANGDNIIISTEFNTNEINLILYFLSRIILFYFQGLNKILDERDNTYNLDHWSQFIFSKSYLTIFSQVQLEMQIWMEKSTILYNHLKLIELVPIQVKEIEHLEKTSDKEQDLEDEIDETTDQENKTETSSENQEQKLAKGTNKKSEKAIKGKQGKSTLKLLPDIIENIISPLETSAPQDYSFLQSNLPDQIKIAFRAVMMTAYTRLQNSYKEDKSIQSASQGDGHSYSATLSSLSYISSPQQSLHLIGSSKSHSNLKSVKQNHNSLVFNQSPQHQSAAASSTTKQVSQSITNLSALTKKTVQPNSISSNNNSVIKKITNSSASTTPLSAQSSIKQSSQAQTIKTANNSPQVVTSTLKQLATSNNTKSFSSFATNKQLQNSSINQAITPSKTSPSQSKQFTFQQNKNTQQSSSLIQKQTVKPQAAASSSVATKTQVNSISAQKSPQTQKANLKSNKPEIKPNNSSLPISSQQTQPKTNNKIAQSNLNQISNTQIEEDQTQQAEFEKMKYSLRILLCCTLNHFILLDDQNIKLTEFQKYLRSKYQNQDFNNDVLQKNFFLWQREIEEESLKAQIDQIFKNYLPKIQEFDISFF</sequence>
<dbReference type="PROSITE" id="PS50011">
    <property type="entry name" value="PROTEIN_KINASE_DOM"/>
    <property type="match status" value="1"/>
</dbReference>
<accession>W7X8T9</accession>
<dbReference type="GO" id="GO:0005524">
    <property type="term" value="F:ATP binding"/>
    <property type="evidence" value="ECO:0007669"/>
    <property type="project" value="UniProtKB-UniRule"/>
</dbReference>
<dbReference type="SMART" id="SM00220">
    <property type="entry name" value="S_TKc"/>
    <property type="match status" value="1"/>
</dbReference>
<dbReference type="InParanoid" id="W7X8T9"/>
<name>W7X8T9_TETTS</name>
<evidence type="ECO:0000259" key="8">
    <source>
        <dbReference type="PROSITE" id="PS50011"/>
    </source>
</evidence>
<feature type="domain" description="Protein kinase" evidence="8">
    <location>
        <begin position="26"/>
        <end position="282"/>
    </location>
</feature>
<keyword evidence="2" id="KW-0808">Transferase</keyword>
<dbReference type="InterPro" id="IPR008271">
    <property type="entry name" value="Ser/Thr_kinase_AS"/>
</dbReference>
<protein>
    <submittedName>
        <fullName evidence="9">Serine/Threonine kinase domain protein</fullName>
    </submittedName>
</protein>
<keyword evidence="3 6" id="KW-0547">Nucleotide-binding</keyword>
<dbReference type="OrthoDB" id="10580872at2759"/>
<evidence type="ECO:0000256" key="5">
    <source>
        <dbReference type="ARBA" id="ARBA00022840"/>
    </source>
</evidence>
<evidence type="ECO:0000256" key="6">
    <source>
        <dbReference type="PROSITE-ProRule" id="PRU10141"/>
    </source>
</evidence>
<feature type="region of interest" description="Disordered" evidence="7">
    <location>
        <begin position="809"/>
        <end position="843"/>
    </location>
</feature>
<dbReference type="STRING" id="312017.W7X8T9"/>
<evidence type="ECO:0000256" key="1">
    <source>
        <dbReference type="ARBA" id="ARBA00010886"/>
    </source>
</evidence>
<dbReference type="InterPro" id="IPR017441">
    <property type="entry name" value="Protein_kinase_ATP_BS"/>
</dbReference>
<keyword evidence="4 9" id="KW-0418">Kinase</keyword>
<feature type="binding site" evidence="6">
    <location>
        <position position="54"/>
    </location>
    <ligand>
        <name>ATP</name>
        <dbReference type="ChEBI" id="CHEBI:30616"/>
    </ligand>
</feature>
<feature type="compositionally biased region" description="Polar residues" evidence="7">
    <location>
        <begin position="884"/>
        <end position="902"/>
    </location>
</feature>
<dbReference type="SUPFAM" id="SSF56112">
    <property type="entry name" value="Protein kinase-like (PK-like)"/>
    <property type="match status" value="1"/>
</dbReference>
<dbReference type="Pfam" id="PF00069">
    <property type="entry name" value="Pkinase"/>
    <property type="match status" value="1"/>
</dbReference>
<dbReference type="KEGG" id="tet:TTHERM_000343609"/>
<dbReference type="AlphaFoldDB" id="W7X8T9"/>
<evidence type="ECO:0000313" key="9">
    <source>
        <dbReference type="EMBL" id="EWS73782.1"/>
    </source>
</evidence>
<dbReference type="InterPro" id="IPR000719">
    <property type="entry name" value="Prot_kinase_dom"/>
</dbReference>
<dbReference type="Gene3D" id="1.10.510.10">
    <property type="entry name" value="Transferase(Phosphotransferase) domain 1"/>
    <property type="match status" value="1"/>
</dbReference>
<feature type="compositionally biased region" description="Polar residues" evidence="7">
    <location>
        <begin position="859"/>
        <end position="877"/>
    </location>
</feature>
<dbReference type="InterPro" id="IPR050660">
    <property type="entry name" value="NEK_Ser/Thr_kinase"/>
</dbReference>
<dbReference type="PROSITE" id="PS00108">
    <property type="entry name" value="PROTEIN_KINASE_ST"/>
    <property type="match status" value="1"/>
</dbReference>
<feature type="compositionally biased region" description="Polar residues" evidence="7">
    <location>
        <begin position="809"/>
        <end position="820"/>
    </location>
</feature>
<evidence type="ECO:0000256" key="4">
    <source>
        <dbReference type="ARBA" id="ARBA00022777"/>
    </source>
</evidence>
<dbReference type="InterPro" id="IPR011009">
    <property type="entry name" value="Kinase-like_dom_sf"/>
</dbReference>
<feature type="region of interest" description="Disordered" evidence="7">
    <location>
        <begin position="859"/>
        <end position="902"/>
    </location>
</feature>
<feature type="region of interest" description="Disordered" evidence="7">
    <location>
        <begin position="343"/>
        <end position="386"/>
    </location>
</feature>
<dbReference type="PROSITE" id="PS00107">
    <property type="entry name" value="PROTEIN_KINASE_ATP"/>
    <property type="match status" value="1"/>
</dbReference>
<evidence type="ECO:0000256" key="7">
    <source>
        <dbReference type="SAM" id="MobiDB-lite"/>
    </source>
</evidence>
<dbReference type="eggNOG" id="KOG0032">
    <property type="taxonomic scope" value="Eukaryota"/>
</dbReference>
<comment type="similarity">
    <text evidence="1">Belongs to the protein kinase superfamily. NEK Ser/Thr protein kinase family. NIMA subfamily.</text>
</comment>
<organism evidence="9 10">
    <name type="scientific">Tetrahymena thermophila (strain SB210)</name>
    <dbReference type="NCBI Taxonomy" id="312017"/>
    <lineage>
        <taxon>Eukaryota</taxon>
        <taxon>Sar</taxon>
        <taxon>Alveolata</taxon>
        <taxon>Ciliophora</taxon>
        <taxon>Intramacronucleata</taxon>
        <taxon>Oligohymenophorea</taxon>
        <taxon>Hymenostomatida</taxon>
        <taxon>Tetrahymenina</taxon>
        <taxon>Tetrahymenidae</taxon>
        <taxon>Tetrahymena</taxon>
    </lineage>
</organism>
<proteinExistence type="inferred from homology"/>
<dbReference type="Proteomes" id="UP000009168">
    <property type="component" value="Unassembled WGS sequence"/>
</dbReference>
<gene>
    <name evidence="9" type="ORF">TTHERM_000343609</name>
</gene>
<dbReference type="GO" id="GO:0004674">
    <property type="term" value="F:protein serine/threonine kinase activity"/>
    <property type="evidence" value="ECO:0007669"/>
    <property type="project" value="TreeGrafter"/>
</dbReference>
<evidence type="ECO:0000313" key="10">
    <source>
        <dbReference type="Proteomes" id="UP000009168"/>
    </source>
</evidence>